<organism evidence="2 3">
    <name type="scientific">Paenibacillus urinalis</name>
    <dbReference type="NCBI Taxonomy" id="521520"/>
    <lineage>
        <taxon>Bacteria</taxon>
        <taxon>Bacillati</taxon>
        <taxon>Bacillota</taxon>
        <taxon>Bacilli</taxon>
        <taxon>Bacillales</taxon>
        <taxon>Paenibacillaceae</taxon>
        <taxon>Paenibacillus</taxon>
    </lineage>
</organism>
<reference evidence="2 3" key="1">
    <citation type="submission" date="2023-02" db="EMBL/GenBank/DDBJ databases">
        <title>Pathogen: clinical or host-associated sample.</title>
        <authorList>
            <person name="Hergert J."/>
            <person name="Casey R."/>
            <person name="Wagner J."/>
            <person name="Young E.L."/>
            <person name="Oakeson K.F."/>
        </authorList>
    </citation>
    <scope>NUCLEOTIDE SEQUENCE [LARGE SCALE GENOMIC DNA]</scope>
    <source>
        <strain evidence="2 3">2022CK-00829</strain>
        <plasmid evidence="2 3">unnamed1</plasmid>
    </source>
</reference>
<name>A0ABY7XHQ9_9BACL</name>
<evidence type="ECO:0000313" key="2">
    <source>
        <dbReference type="EMBL" id="WDI05143.1"/>
    </source>
</evidence>
<evidence type="ECO:0000256" key="1">
    <source>
        <dbReference type="SAM" id="MobiDB-lite"/>
    </source>
</evidence>
<feature type="region of interest" description="Disordered" evidence="1">
    <location>
        <begin position="1"/>
        <end position="34"/>
    </location>
</feature>
<dbReference type="RefSeq" id="WP_274338732.1">
    <property type="nucleotide sequence ID" value="NZ_CP118109.1"/>
</dbReference>
<evidence type="ECO:0000313" key="3">
    <source>
        <dbReference type="Proteomes" id="UP001221519"/>
    </source>
</evidence>
<feature type="compositionally biased region" description="Polar residues" evidence="1">
    <location>
        <begin position="16"/>
        <end position="26"/>
    </location>
</feature>
<proteinExistence type="predicted"/>
<keyword evidence="3" id="KW-1185">Reference proteome</keyword>
<accession>A0ABY7XHQ9</accession>
<sequence length="408" mass="45025">MALFSGNTGPLRDTPDQYNRTNTKLQAGTHDSPGEKFAIDPRLKRLFRYHFGGDGWVVIPKGRAVAAATDNFNERQDGVIKDFDSGTLLPVLTLANGGKDVTDVHKTDGSTYTRAANKAIGVAYGNLYEEFVDGFNGMQPTIENTIYIELPYIPVKADAEEIHWGSFYDANPSRPAKNGDFVMSDENGRLIVADFDQIREQIKAATTLDELKALMEQESIMRDQTIGQIWSVETNMPPQGWLKWVGWSQEDQRSDDKHINNSGFRPEDIGAQDGFPGYPYEKTYANWDKGQYKPQGIPGLTNGSNIEVPYEDEVIGTIQPGQKGRHDFRLEHLPAVAGTVEVKFDGQVIEPDYVNAELGLVVVTVDNTAGATPKNVTATYKATGQIPGIPTGWDFKGSIGAVRILLHK</sequence>
<dbReference type="Proteomes" id="UP001221519">
    <property type="component" value="Plasmid unnamed1"/>
</dbReference>
<protein>
    <submittedName>
        <fullName evidence="2">Uncharacterized protein</fullName>
    </submittedName>
</protein>
<dbReference type="EMBL" id="CP118109">
    <property type="protein sequence ID" value="WDI05143.1"/>
    <property type="molecule type" value="Genomic_DNA"/>
</dbReference>
<feature type="region of interest" description="Disordered" evidence="1">
    <location>
        <begin position="253"/>
        <end position="272"/>
    </location>
</feature>
<gene>
    <name evidence="2" type="ORF">PUW25_25380</name>
</gene>
<keyword evidence="2" id="KW-0614">Plasmid</keyword>
<geneLocation type="plasmid" evidence="2 3">
    <name>unnamed1</name>
</geneLocation>